<feature type="non-terminal residue" evidence="1">
    <location>
        <position position="56"/>
    </location>
</feature>
<organism evidence="1 2">
    <name type="scientific">Sphaerobolus stellatus (strain SS14)</name>
    <dbReference type="NCBI Taxonomy" id="990650"/>
    <lineage>
        <taxon>Eukaryota</taxon>
        <taxon>Fungi</taxon>
        <taxon>Dikarya</taxon>
        <taxon>Basidiomycota</taxon>
        <taxon>Agaricomycotina</taxon>
        <taxon>Agaricomycetes</taxon>
        <taxon>Phallomycetidae</taxon>
        <taxon>Geastrales</taxon>
        <taxon>Sphaerobolaceae</taxon>
        <taxon>Sphaerobolus</taxon>
    </lineage>
</organism>
<dbReference type="Proteomes" id="UP000054279">
    <property type="component" value="Unassembled WGS sequence"/>
</dbReference>
<protein>
    <submittedName>
        <fullName evidence="1">Uncharacterized protein</fullName>
    </submittedName>
</protein>
<gene>
    <name evidence="1" type="ORF">M422DRAFT_31448</name>
</gene>
<dbReference type="AlphaFoldDB" id="A0A0C9VUV7"/>
<evidence type="ECO:0000313" key="2">
    <source>
        <dbReference type="Proteomes" id="UP000054279"/>
    </source>
</evidence>
<keyword evidence="2" id="KW-1185">Reference proteome</keyword>
<accession>A0A0C9VUV7</accession>
<evidence type="ECO:0000313" key="1">
    <source>
        <dbReference type="EMBL" id="KIJ42041.1"/>
    </source>
</evidence>
<proteinExistence type="predicted"/>
<sequence length="56" mass="6477">MTNHGLPNESPFQSYVVSELSISHIKRRESKMCCEANRTKEELGEEQETWSDTIGY</sequence>
<reference evidence="1 2" key="1">
    <citation type="submission" date="2014-06" db="EMBL/GenBank/DDBJ databases">
        <title>Evolutionary Origins and Diversification of the Mycorrhizal Mutualists.</title>
        <authorList>
            <consortium name="DOE Joint Genome Institute"/>
            <consortium name="Mycorrhizal Genomics Consortium"/>
            <person name="Kohler A."/>
            <person name="Kuo A."/>
            <person name="Nagy L.G."/>
            <person name="Floudas D."/>
            <person name="Copeland A."/>
            <person name="Barry K.W."/>
            <person name="Cichocki N."/>
            <person name="Veneault-Fourrey C."/>
            <person name="LaButti K."/>
            <person name="Lindquist E.A."/>
            <person name="Lipzen A."/>
            <person name="Lundell T."/>
            <person name="Morin E."/>
            <person name="Murat C."/>
            <person name="Riley R."/>
            <person name="Ohm R."/>
            <person name="Sun H."/>
            <person name="Tunlid A."/>
            <person name="Henrissat B."/>
            <person name="Grigoriev I.V."/>
            <person name="Hibbett D.S."/>
            <person name="Martin F."/>
        </authorList>
    </citation>
    <scope>NUCLEOTIDE SEQUENCE [LARGE SCALE GENOMIC DNA]</scope>
    <source>
        <strain evidence="1 2">SS14</strain>
    </source>
</reference>
<dbReference type="EMBL" id="KN837132">
    <property type="protein sequence ID" value="KIJ42041.1"/>
    <property type="molecule type" value="Genomic_DNA"/>
</dbReference>
<dbReference type="HOGENOM" id="CLU_3020119_0_0_1"/>
<name>A0A0C9VUV7_SPHS4</name>